<dbReference type="EMBL" id="LC625835">
    <property type="protein sequence ID" value="BCU03134.1"/>
    <property type="molecule type" value="Genomic_DNA"/>
</dbReference>
<dbReference type="Proteomes" id="UP001253637">
    <property type="component" value="Segment"/>
</dbReference>
<dbReference type="InterPro" id="IPR051491">
    <property type="entry name" value="Recombinase/Transposase-rel"/>
</dbReference>
<dbReference type="PANTHER" id="PTHR36172:SF1">
    <property type="entry name" value="RESOLVASE-RELATED"/>
    <property type="match status" value="1"/>
</dbReference>
<feature type="domain" description="Cas12f1-like TNB" evidence="3">
    <location>
        <begin position="562"/>
        <end position="629"/>
    </location>
</feature>
<evidence type="ECO:0000313" key="4">
    <source>
        <dbReference type="EMBL" id="BCU03134.1"/>
    </source>
</evidence>
<organism evidence="4 5">
    <name type="scientific">Pandoravirus japonicus</name>
    <dbReference type="NCBI Taxonomy" id="2823154"/>
    <lineage>
        <taxon>Viruses</taxon>
        <taxon>Pandoravirus</taxon>
    </lineage>
</organism>
<feature type="compositionally biased region" description="Basic and acidic residues" evidence="2">
    <location>
        <begin position="288"/>
        <end position="302"/>
    </location>
</feature>
<feature type="region of interest" description="Disordered" evidence="2">
    <location>
        <begin position="1"/>
        <end position="22"/>
    </location>
</feature>
<dbReference type="GO" id="GO:0003677">
    <property type="term" value="F:DNA binding"/>
    <property type="evidence" value="ECO:0007669"/>
    <property type="project" value="UniProtKB-KW"/>
</dbReference>
<name>A0A811BMF8_9VIRU</name>
<feature type="region of interest" description="Disordered" evidence="2">
    <location>
        <begin position="275"/>
        <end position="352"/>
    </location>
</feature>
<evidence type="ECO:0000313" key="5">
    <source>
        <dbReference type="Proteomes" id="UP001253637"/>
    </source>
</evidence>
<evidence type="ECO:0000256" key="2">
    <source>
        <dbReference type="SAM" id="MobiDB-lite"/>
    </source>
</evidence>
<accession>A0A811BMF8</accession>
<sequence>MDPPASARPSTVPAQLKRPPWFDPQRTADLARRLCDQPDFALPPENVLPVGWVRMTMSRPPSSTAVPVGFEIVERPSLSREEIVASAKKRRKGKRASASCNTKVDPTKTDRRVFALRIRPTTAQKRLFQRAFSIACLAKKLTYKFIGDQRDGITKKRLYEIVQSVCSENIQTRERANPDDPNDKRMRVVGRTENTTLPPATRRILFEQHLPKGDRIRSAVRTNAVIKFCQAINATKALIEKKALAWDRVAQAHERYLMGAEDTFVPARGSMVPVTRSRPAAAKRKRAHQEETDEGVRTDRYGVARMRTCRYAPRGDRPEMRPRQVKPPDRNRPRHSFSIDASPRGGNRDSSYTVRWDSKECQEDSRVLFMRQRVALWGCPSKRKRQLDRLTARMSGGEQASRTQTTLRYAEGRYHLMIQCLSDKVPLRDRRPVRAVALDPGVRTFMASYDTDGRFGAVGDWQIGRITRVAERADRIKSHIDTRLVNQGFTNGNNNKGRRKRARKRVRQLNAKCRDLKADAHWKTARALCQRYDHVLLPKFNSRGASQVLGKTTTRLMLHWSHYEFRQRLQHKAETMGVKVHLVSEHYSSMTCGRCLYIEESFRKNGSKRFRCRNCGYAIDRDANGARNILLMNAERYIGRLEAFPLDSDAASID</sequence>
<protein>
    <submittedName>
        <fullName evidence="4">Transposase</fullName>
    </submittedName>
</protein>
<proteinExistence type="predicted"/>
<keyword evidence="1" id="KW-0238">DNA-binding</keyword>
<dbReference type="PANTHER" id="PTHR36172">
    <property type="match status" value="1"/>
</dbReference>
<dbReference type="Pfam" id="PF07282">
    <property type="entry name" value="Cas12f1-like_TNB"/>
    <property type="match status" value="1"/>
</dbReference>
<dbReference type="InterPro" id="IPR010095">
    <property type="entry name" value="Cas12f1-like_TNB"/>
</dbReference>
<evidence type="ECO:0000259" key="3">
    <source>
        <dbReference type="Pfam" id="PF07282"/>
    </source>
</evidence>
<feature type="compositionally biased region" description="Basic and acidic residues" evidence="2">
    <location>
        <begin position="313"/>
        <end position="331"/>
    </location>
</feature>
<dbReference type="NCBIfam" id="NF040570">
    <property type="entry name" value="guided_TnpB"/>
    <property type="match status" value="1"/>
</dbReference>
<evidence type="ECO:0000256" key="1">
    <source>
        <dbReference type="ARBA" id="ARBA00023125"/>
    </source>
</evidence>
<reference evidence="4" key="1">
    <citation type="submission" date="2021-04" db="EMBL/GenBank/DDBJ databases">
        <title>Draft Genome Sequence of Pandoravirus japonicus, Isolated from the Sabaishi River of Niigata, Japan.</title>
        <authorList>
            <person name="Hosokawa N."/>
            <person name="Takahashi H."/>
            <person name="Aoki K."/>
            <person name="Takemura M."/>
        </authorList>
    </citation>
    <scope>NUCLEOTIDE SEQUENCE</scope>
</reference>